<evidence type="ECO:0000313" key="3">
    <source>
        <dbReference type="Proteomes" id="UP001500101"/>
    </source>
</evidence>
<evidence type="ECO:0000256" key="1">
    <source>
        <dbReference type="SAM" id="SignalP"/>
    </source>
</evidence>
<keyword evidence="3" id="KW-1185">Reference proteome</keyword>
<feature type="signal peptide" evidence="1">
    <location>
        <begin position="1"/>
        <end position="24"/>
    </location>
</feature>
<evidence type="ECO:0000313" key="2">
    <source>
        <dbReference type="EMBL" id="GAA4140535.1"/>
    </source>
</evidence>
<sequence length="168" mass="18702">MNKFLQFTFIFALTFLAFAPSAQAQLSSQHAIGARFGSATGITYRYTLNPDRAVEGILSVQSNSTYSRFRLVGLYQYHKPLVDNISWFWGFGGSVGSYTGKAYTTDEGKRFDKYSELALSVDGIVGLEYKIPSAPLAISLDAKPYFDFLQESGFNIVNGLGFSVRYMF</sequence>
<name>A0ABP7YS80_9SPHI</name>
<gene>
    <name evidence="2" type="ORF">GCM10022216_19720</name>
</gene>
<accession>A0ABP7YS80</accession>
<dbReference type="InterPro" id="IPR011250">
    <property type="entry name" value="OMP/PagP_B-barrel"/>
</dbReference>
<proteinExistence type="predicted"/>
<protein>
    <recommendedName>
        <fullName evidence="4">Outer membrane protein</fullName>
    </recommendedName>
</protein>
<comment type="caution">
    <text evidence="2">The sequence shown here is derived from an EMBL/GenBank/DDBJ whole genome shotgun (WGS) entry which is preliminary data.</text>
</comment>
<reference evidence="3" key="1">
    <citation type="journal article" date="2019" name="Int. J. Syst. Evol. Microbiol.">
        <title>The Global Catalogue of Microorganisms (GCM) 10K type strain sequencing project: providing services to taxonomists for standard genome sequencing and annotation.</title>
        <authorList>
            <consortium name="The Broad Institute Genomics Platform"/>
            <consortium name="The Broad Institute Genome Sequencing Center for Infectious Disease"/>
            <person name="Wu L."/>
            <person name="Ma J."/>
        </authorList>
    </citation>
    <scope>NUCLEOTIDE SEQUENCE [LARGE SCALE GENOMIC DNA]</scope>
    <source>
        <strain evidence="3">JCM 16704</strain>
    </source>
</reference>
<dbReference type="Proteomes" id="UP001500101">
    <property type="component" value="Unassembled WGS sequence"/>
</dbReference>
<feature type="chain" id="PRO_5047324381" description="Outer membrane protein" evidence="1">
    <location>
        <begin position="25"/>
        <end position="168"/>
    </location>
</feature>
<dbReference type="EMBL" id="BAAAZI010000007">
    <property type="protein sequence ID" value="GAA4140535.1"/>
    <property type="molecule type" value="Genomic_DNA"/>
</dbReference>
<dbReference type="Gene3D" id="2.40.160.20">
    <property type="match status" value="1"/>
</dbReference>
<evidence type="ECO:0008006" key="4">
    <source>
        <dbReference type="Google" id="ProtNLM"/>
    </source>
</evidence>
<dbReference type="SUPFAM" id="SSF56925">
    <property type="entry name" value="OMPA-like"/>
    <property type="match status" value="1"/>
</dbReference>
<keyword evidence="1" id="KW-0732">Signal</keyword>
<organism evidence="2 3">
    <name type="scientific">Sphingobacterium kyonggiense</name>
    <dbReference type="NCBI Taxonomy" id="714075"/>
    <lineage>
        <taxon>Bacteria</taxon>
        <taxon>Pseudomonadati</taxon>
        <taxon>Bacteroidota</taxon>
        <taxon>Sphingobacteriia</taxon>
        <taxon>Sphingobacteriales</taxon>
        <taxon>Sphingobacteriaceae</taxon>
        <taxon>Sphingobacterium</taxon>
    </lineage>
</organism>
<dbReference type="RefSeq" id="WP_344674531.1">
    <property type="nucleotide sequence ID" value="NZ_BAAAZI010000007.1"/>
</dbReference>